<evidence type="ECO:0000256" key="1">
    <source>
        <dbReference type="PIRSR" id="PIRSR001221-1"/>
    </source>
</evidence>
<sequence length="537" mass="59199">MDFLLRLIGFLVTWIGMTVNRLLDIFMLARKSPDYPPITNPLLTKSVIELSAALRRGQLTSVKLVNAYIARVIEVNPSLNAVIEERYDAALKEAQHADELITRASTEYDRVALFTRYPLLGIPFTVKESCALKGLSFTVGSVLRKDMKAPMDGEVVALMREAGGIPLLVSATPEFCMSLETNTIVNGRCVNPYNLARTSAGSSGGEGALNGCGATTFGVGSDISGSIRLPAMFCGVFGHKPTGGLTSVKGHFPYSLTDPNFNYYLQLGPITRFARDMPLLLEIMAGDKKQQLRMSEQVPLKEIKASYCSNIYYAYGYSGLNALTHPIVDDDIKISLMRAVKCFEQAGLHTEKLDLKFLKNSMEVSLAGLIDLKGFPSIVTQQSDRFPKMRMLIVEMFNSIIGHSLFTKEAMFAELMHRLHGFMSNSNKEKYLREAAVIKAHLTELLGDRGVLFMPTFHTTALAFHTTALNLTGVDNLLLFNVLGFPATHVPMGLNSQGMPVGFQVIAAPYQDRLCLQIAAELEAVFHGWVPPLKHQF</sequence>
<keyword evidence="4" id="KW-1185">Reference proteome</keyword>
<evidence type="ECO:0000313" key="4">
    <source>
        <dbReference type="Proteomes" id="UP000494163"/>
    </source>
</evidence>
<dbReference type="PANTHER" id="PTHR43372:SF3">
    <property type="entry name" value="AT07710P-RELATED"/>
    <property type="match status" value="1"/>
</dbReference>
<dbReference type="OMA" id="GHSLFTK"/>
<feature type="active site" description="Charge relay system" evidence="1">
    <location>
        <position position="127"/>
    </location>
</feature>
<accession>A0A0M4F363</accession>
<feature type="active site" description="Charge relay system" evidence="1">
    <location>
        <position position="202"/>
    </location>
</feature>
<dbReference type="SUPFAM" id="SSF75304">
    <property type="entry name" value="Amidase signature (AS) enzymes"/>
    <property type="match status" value="1"/>
</dbReference>
<dbReference type="AlphaFoldDB" id="A0A0M4F363"/>
<reference evidence="3 4" key="1">
    <citation type="submission" date="2015-08" db="EMBL/GenBank/DDBJ databases">
        <title>Ancestral chromatin configuration constrains chromatin evolution on differentiating sex chromosomes in Drosophila.</title>
        <authorList>
            <person name="Zhou Q."/>
            <person name="Bachtrog D."/>
        </authorList>
    </citation>
    <scope>NUCLEOTIDE SEQUENCE [LARGE SCALE GENOMIC DNA]</scope>
    <source>
        <tissue evidence="3">Whole larvae</tissue>
    </source>
</reference>
<dbReference type="EMBL" id="CP012526">
    <property type="protein sequence ID" value="ALC45620.1"/>
    <property type="molecule type" value="Genomic_DNA"/>
</dbReference>
<feature type="non-terminal residue" evidence="3">
    <location>
        <position position="537"/>
    </location>
</feature>
<dbReference type="PANTHER" id="PTHR43372">
    <property type="entry name" value="FATTY-ACID AMIDE HYDROLASE"/>
    <property type="match status" value="1"/>
</dbReference>
<dbReference type="InterPro" id="IPR052739">
    <property type="entry name" value="FAAH2"/>
</dbReference>
<dbReference type="GO" id="GO:0012505">
    <property type="term" value="C:endomembrane system"/>
    <property type="evidence" value="ECO:0007669"/>
    <property type="project" value="TreeGrafter"/>
</dbReference>
<dbReference type="STRING" id="30019.A0A0M4F363"/>
<protein>
    <submittedName>
        <fullName evidence="3">CG7910</fullName>
    </submittedName>
</protein>
<proteinExistence type="predicted"/>
<dbReference type="InterPro" id="IPR023631">
    <property type="entry name" value="Amidase_dom"/>
</dbReference>
<dbReference type="OrthoDB" id="6428749at2759"/>
<dbReference type="Pfam" id="PF01425">
    <property type="entry name" value="Amidase"/>
    <property type="match status" value="1"/>
</dbReference>
<dbReference type="Proteomes" id="UP000494163">
    <property type="component" value="Chromosome 3R"/>
</dbReference>
<gene>
    <name evidence="3" type="ORF">Dbus_chr3Rg370</name>
</gene>
<dbReference type="PIRSF" id="PIRSF001221">
    <property type="entry name" value="Amidase_fungi"/>
    <property type="match status" value="1"/>
</dbReference>
<organism evidence="3 4">
    <name type="scientific">Drosophila busckii</name>
    <name type="common">Fruit fly</name>
    <dbReference type="NCBI Taxonomy" id="30019"/>
    <lineage>
        <taxon>Eukaryota</taxon>
        <taxon>Metazoa</taxon>
        <taxon>Ecdysozoa</taxon>
        <taxon>Arthropoda</taxon>
        <taxon>Hexapoda</taxon>
        <taxon>Insecta</taxon>
        <taxon>Pterygota</taxon>
        <taxon>Neoptera</taxon>
        <taxon>Endopterygota</taxon>
        <taxon>Diptera</taxon>
        <taxon>Brachycera</taxon>
        <taxon>Muscomorpha</taxon>
        <taxon>Ephydroidea</taxon>
        <taxon>Drosophilidae</taxon>
        <taxon>Drosophila</taxon>
    </lineage>
</organism>
<evidence type="ECO:0000313" key="3">
    <source>
        <dbReference type="EMBL" id="ALC45620.1"/>
    </source>
</evidence>
<feature type="domain" description="Amidase" evidence="2">
    <location>
        <begin position="64"/>
        <end position="516"/>
    </location>
</feature>
<dbReference type="SMR" id="A0A0M4F363"/>
<dbReference type="InterPro" id="IPR036928">
    <property type="entry name" value="AS_sf"/>
</dbReference>
<evidence type="ECO:0000259" key="2">
    <source>
        <dbReference type="Pfam" id="PF01425"/>
    </source>
</evidence>
<name>A0A0M4F363_DROBS</name>
<dbReference type="Gene3D" id="3.90.1300.10">
    <property type="entry name" value="Amidase signature (AS) domain"/>
    <property type="match status" value="1"/>
</dbReference>
<feature type="active site" description="Acyl-ester intermediate" evidence="1">
    <location>
        <position position="226"/>
    </location>
</feature>